<protein>
    <submittedName>
        <fullName evidence="1">Uncharacterized protein</fullName>
    </submittedName>
</protein>
<evidence type="ECO:0000313" key="1">
    <source>
        <dbReference type="EMBL" id="GGY61548.1"/>
    </source>
</evidence>
<evidence type="ECO:0000313" key="2">
    <source>
        <dbReference type="Proteomes" id="UP000619761"/>
    </source>
</evidence>
<comment type="caution">
    <text evidence="1">The sequence shown here is derived from an EMBL/GenBank/DDBJ whole genome shotgun (WGS) entry which is preliminary data.</text>
</comment>
<dbReference type="EMBL" id="BMYZ01000001">
    <property type="protein sequence ID" value="GGY61548.1"/>
    <property type="molecule type" value="Genomic_DNA"/>
</dbReference>
<dbReference type="Proteomes" id="UP000619761">
    <property type="component" value="Unassembled WGS sequence"/>
</dbReference>
<gene>
    <name evidence="1" type="ORF">GCM10011613_01190</name>
</gene>
<keyword evidence="2" id="KW-1185">Reference proteome</keyword>
<sequence length="394" mass="44940">MKRGTRLKRAVRRALCSVGRGCSDELVNLVFNLSSLLFSEHALKHTGFGRRSAGELFNEAVEGRYREICELFKNLVAENSAEFQVLEMNDAIRSPDSVLQTAELLVAQSDYLSWYSKNGYTTAEELNQSDQCSKAEVASKDLQLIRYVLMALARAIDSSPEKVCKFCFRIITQRLSCRKHLSTQSSVVLGQSGNVERNRAKKILDVMDPTAVRLLDRFRAQRIILGDNVLVLSSEETERNPVSILRNGAPIAPDVYRLIKLAKTENWDDFKPKVLSFIKQNSPHVFKVIRPEVYEKCYSFNDFVGAVYSKGCLDNTMEASLDPYWFFRTVVIAELWYIGEILVPQVDGRFKDNSERDERILDYVYRQRLTYREISAREGISIGSISKIVKRGAK</sequence>
<accession>A0ABQ3APL6</accession>
<proteinExistence type="predicted"/>
<name>A0ABQ3APL6_9GAMM</name>
<organism evidence="1 2">
    <name type="scientific">Cellvibrio zantedeschiae</name>
    <dbReference type="NCBI Taxonomy" id="1237077"/>
    <lineage>
        <taxon>Bacteria</taxon>
        <taxon>Pseudomonadati</taxon>
        <taxon>Pseudomonadota</taxon>
        <taxon>Gammaproteobacteria</taxon>
        <taxon>Cellvibrionales</taxon>
        <taxon>Cellvibrionaceae</taxon>
        <taxon>Cellvibrio</taxon>
    </lineage>
</organism>
<dbReference type="RefSeq" id="WP_189415067.1">
    <property type="nucleotide sequence ID" value="NZ_BMYZ01000001.1"/>
</dbReference>
<reference evidence="2" key="1">
    <citation type="journal article" date="2019" name="Int. J. Syst. Evol. Microbiol.">
        <title>The Global Catalogue of Microorganisms (GCM) 10K type strain sequencing project: providing services to taxonomists for standard genome sequencing and annotation.</title>
        <authorList>
            <consortium name="The Broad Institute Genomics Platform"/>
            <consortium name="The Broad Institute Genome Sequencing Center for Infectious Disease"/>
            <person name="Wu L."/>
            <person name="Ma J."/>
        </authorList>
    </citation>
    <scope>NUCLEOTIDE SEQUENCE [LARGE SCALE GENOMIC DNA]</scope>
    <source>
        <strain evidence="2">KCTC 32239</strain>
    </source>
</reference>